<sequence length="71" mass="8099">MSPDNLMDYVKMQEDYGIEDNNDEEIKLDNNDTPPKPTSGVGQTKFSRREARSSGGRSSFPKSTNCRRRSR</sequence>
<gene>
    <name evidence="2" type="ORF">HAX54_011832</name>
</gene>
<feature type="non-terminal residue" evidence="2">
    <location>
        <position position="71"/>
    </location>
</feature>
<evidence type="ECO:0000313" key="3">
    <source>
        <dbReference type="Proteomes" id="UP000823775"/>
    </source>
</evidence>
<accession>A0ABS8TJP9</accession>
<proteinExistence type="predicted"/>
<dbReference type="EMBL" id="JACEIK010001679">
    <property type="protein sequence ID" value="MCD7471413.1"/>
    <property type="molecule type" value="Genomic_DNA"/>
</dbReference>
<dbReference type="Proteomes" id="UP000823775">
    <property type="component" value="Unassembled WGS sequence"/>
</dbReference>
<organism evidence="2 3">
    <name type="scientific">Datura stramonium</name>
    <name type="common">Jimsonweed</name>
    <name type="synonym">Common thornapple</name>
    <dbReference type="NCBI Taxonomy" id="4076"/>
    <lineage>
        <taxon>Eukaryota</taxon>
        <taxon>Viridiplantae</taxon>
        <taxon>Streptophyta</taxon>
        <taxon>Embryophyta</taxon>
        <taxon>Tracheophyta</taxon>
        <taxon>Spermatophyta</taxon>
        <taxon>Magnoliopsida</taxon>
        <taxon>eudicotyledons</taxon>
        <taxon>Gunneridae</taxon>
        <taxon>Pentapetalae</taxon>
        <taxon>asterids</taxon>
        <taxon>lamiids</taxon>
        <taxon>Solanales</taxon>
        <taxon>Solanaceae</taxon>
        <taxon>Solanoideae</taxon>
        <taxon>Datureae</taxon>
        <taxon>Datura</taxon>
    </lineage>
</organism>
<evidence type="ECO:0000313" key="2">
    <source>
        <dbReference type="EMBL" id="MCD7471413.1"/>
    </source>
</evidence>
<feature type="region of interest" description="Disordered" evidence="1">
    <location>
        <begin position="1"/>
        <end position="71"/>
    </location>
</feature>
<keyword evidence="3" id="KW-1185">Reference proteome</keyword>
<protein>
    <submittedName>
        <fullName evidence="2">Uncharacterized protein</fullName>
    </submittedName>
</protein>
<name>A0ABS8TJP9_DATST</name>
<evidence type="ECO:0000256" key="1">
    <source>
        <dbReference type="SAM" id="MobiDB-lite"/>
    </source>
</evidence>
<reference evidence="2 3" key="1">
    <citation type="journal article" date="2021" name="BMC Genomics">
        <title>Datura genome reveals duplications of psychoactive alkaloid biosynthetic genes and high mutation rate following tissue culture.</title>
        <authorList>
            <person name="Rajewski A."/>
            <person name="Carter-House D."/>
            <person name="Stajich J."/>
            <person name="Litt A."/>
        </authorList>
    </citation>
    <scope>NUCLEOTIDE SEQUENCE [LARGE SCALE GENOMIC DNA]</scope>
    <source>
        <strain evidence="2">AR-01</strain>
    </source>
</reference>
<comment type="caution">
    <text evidence="2">The sequence shown here is derived from an EMBL/GenBank/DDBJ whole genome shotgun (WGS) entry which is preliminary data.</text>
</comment>